<comment type="caution">
    <text evidence="2">The sequence shown here is derived from an EMBL/GenBank/DDBJ whole genome shotgun (WGS) entry which is preliminary data.</text>
</comment>
<dbReference type="Gene3D" id="1.10.10.10">
    <property type="entry name" value="Winged helix-like DNA-binding domain superfamily/Winged helix DNA-binding domain"/>
    <property type="match status" value="2"/>
</dbReference>
<evidence type="ECO:0000313" key="3">
    <source>
        <dbReference type="Proteomes" id="UP001500751"/>
    </source>
</evidence>
<sequence length="333" mass="36719">MDVPTLLGLGLDEPLAEVWMAMAAAPGVDVPDLAEMVGISEAHVREVLTDLADRALIRTSHQLPGVLLPIEPEAARTELIRRQQLELAEQQQRFAEQREHITRVVTDRVNAHHPPQNPDDRIEHIVGPHAILSRFTRLLRTTTTSAEYLIPIVGVPSTVLTELWPLDADLLRRGVRIRSLYVEGIRTDPPMAAYARDLQTGGAQVRTSPALPQRLFIADRRTALVPLTPAGCGIAVVHTPALISSLLELFDAVWHNATPLDIGDRLDDADSGLSRTERTLLNLLADGATDETAARRLGISLRMVRRIMADLMHRLDASSRFEAGIKAAKRGWL</sequence>
<dbReference type="InterPro" id="IPR051797">
    <property type="entry name" value="TrmB-like"/>
</dbReference>
<dbReference type="PANTHER" id="PTHR34293:SF1">
    <property type="entry name" value="HTH-TYPE TRANSCRIPTIONAL REGULATOR TRMBL2"/>
    <property type="match status" value="1"/>
</dbReference>
<dbReference type="PANTHER" id="PTHR34293">
    <property type="entry name" value="HTH-TYPE TRANSCRIPTIONAL REGULATOR TRMBL2"/>
    <property type="match status" value="1"/>
</dbReference>
<organism evidence="2 3">
    <name type="scientific">Catenulispora yoronensis</name>
    <dbReference type="NCBI Taxonomy" id="450799"/>
    <lineage>
        <taxon>Bacteria</taxon>
        <taxon>Bacillati</taxon>
        <taxon>Actinomycetota</taxon>
        <taxon>Actinomycetes</taxon>
        <taxon>Catenulisporales</taxon>
        <taxon>Catenulisporaceae</taxon>
        <taxon>Catenulispora</taxon>
    </lineage>
</organism>
<feature type="domain" description="HTH luxR-type" evidence="1">
    <location>
        <begin position="266"/>
        <end position="331"/>
    </location>
</feature>
<evidence type="ECO:0000313" key="2">
    <source>
        <dbReference type="EMBL" id="GAA2054776.1"/>
    </source>
</evidence>
<dbReference type="InterPro" id="IPR036388">
    <property type="entry name" value="WH-like_DNA-bd_sf"/>
</dbReference>
<dbReference type="SUPFAM" id="SSF46894">
    <property type="entry name" value="C-terminal effector domain of the bipartite response regulators"/>
    <property type="match status" value="1"/>
</dbReference>
<dbReference type="InterPro" id="IPR016032">
    <property type="entry name" value="Sig_transdc_resp-reg_C-effctor"/>
</dbReference>
<dbReference type="EMBL" id="BAAAQN010000059">
    <property type="protein sequence ID" value="GAA2054776.1"/>
    <property type="molecule type" value="Genomic_DNA"/>
</dbReference>
<protein>
    <submittedName>
        <fullName evidence="2">LuxR family transcriptional regulator</fullName>
    </submittedName>
</protein>
<keyword evidence="3" id="KW-1185">Reference proteome</keyword>
<dbReference type="PROSITE" id="PS50043">
    <property type="entry name" value="HTH_LUXR_2"/>
    <property type="match status" value="1"/>
</dbReference>
<reference evidence="2 3" key="1">
    <citation type="journal article" date="2019" name="Int. J. Syst. Evol. Microbiol.">
        <title>The Global Catalogue of Microorganisms (GCM) 10K type strain sequencing project: providing services to taxonomists for standard genome sequencing and annotation.</title>
        <authorList>
            <consortium name="The Broad Institute Genomics Platform"/>
            <consortium name="The Broad Institute Genome Sequencing Center for Infectious Disease"/>
            <person name="Wu L."/>
            <person name="Ma J."/>
        </authorList>
    </citation>
    <scope>NUCLEOTIDE SEQUENCE [LARGE SCALE GENOMIC DNA]</scope>
    <source>
        <strain evidence="2 3">JCM 16014</strain>
    </source>
</reference>
<dbReference type="Pfam" id="PF00196">
    <property type="entry name" value="GerE"/>
    <property type="match status" value="1"/>
</dbReference>
<proteinExistence type="predicted"/>
<dbReference type="SMART" id="SM00421">
    <property type="entry name" value="HTH_LUXR"/>
    <property type="match status" value="1"/>
</dbReference>
<evidence type="ECO:0000259" key="1">
    <source>
        <dbReference type="PROSITE" id="PS50043"/>
    </source>
</evidence>
<dbReference type="CDD" id="cd06170">
    <property type="entry name" value="LuxR_C_like"/>
    <property type="match status" value="1"/>
</dbReference>
<dbReference type="Proteomes" id="UP001500751">
    <property type="component" value="Unassembled WGS sequence"/>
</dbReference>
<name>A0ABN2VAT5_9ACTN</name>
<accession>A0ABN2VAT5</accession>
<dbReference type="InterPro" id="IPR000792">
    <property type="entry name" value="Tscrpt_reg_LuxR_C"/>
</dbReference>
<dbReference type="RefSeq" id="WP_344670362.1">
    <property type="nucleotide sequence ID" value="NZ_BAAAQN010000059.1"/>
</dbReference>
<gene>
    <name evidence="2" type="ORF">GCM10009839_73920</name>
</gene>